<evidence type="ECO:0000256" key="2">
    <source>
        <dbReference type="ARBA" id="ARBA00023125"/>
    </source>
</evidence>
<dbReference type="RefSeq" id="WP_101535671.1">
    <property type="nucleotide sequence ID" value="NZ_JBFHIU010000023.1"/>
</dbReference>
<comment type="caution">
    <text evidence="5">The sequence shown here is derived from an EMBL/GenBank/DDBJ whole genome shotgun (WGS) entry which is preliminary data.</text>
</comment>
<dbReference type="AlphaFoldDB" id="A0A2N5XL48"/>
<dbReference type="GO" id="GO:0003700">
    <property type="term" value="F:DNA-binding transcription factor activity"/>
    <property type="evidence" value="ECO:0007669"/>
    <property type="project" value="InterPro"/>
</dbReference>
<name>A0A2N5XL48_9HYPH</name>
<dbReference type="InterPro" id="IPR036388">
    <property type="entry name" value="WH-like_DNA-bd_sf"/>
</dbReference>
<dbReference type="Proteomes" id="UP000234881">
    <property type="component" value="Unassembled WGS sequence"/>
</dbReference>
<dbReference type="Pfam" id="PF12840">
    <property type="entry name" value="HTH_20"/>
    <property type="match status" value="1"/>
</dbReference>
<keyword evidence="3" id="KW-0804">Transcription</keyword>
<evidence type="ECO:0000256" key="3">
    <source>
        <dbReference type="ARBA" id="ARBA00023163"/>
    </source>
</evidence>
<accession>A0A2N5XL48</accession>
<sequence length="121" mass="13016">MDNAQATTAFAALSQQTRLDVFRLLIKAGADGLLSGEMGEILAVKQNTMSTNLNILLRAGLIRNQRHGRSVRYFADMQGIGGLIDYLLQDCCGGAPDQCKPIISTICGPNTNASKTQDKTE</sequence>
<protein>
    <submittedName>
        <fullName evidence="5">Transcriptional regulator</fullName>
    </submittedName>
</protein>
<dbReference type="InterPro" id="IPR011991">
    <property type="entry name" value="ArsR-like_HTH"/>
</dbReference>
<dbReference type="PANTHER" id="PTHR43132">
    <property type="entry name" value="ARSENICAL RESISTANCE OPERON REPRESSOR ARSR-RELATED"/>
    <property type="match status" value="1"/>
</dbReference>
<feature type="domain" description="HTH arsR-type" evidence="4">
    <location>
        <begin position="1"/>
        <end position="95"/>
    </location>
</feature>
<evidence type="ECO:0000256" key="1">
    <source>
        <dbReference type="ARBA" id="ARBA00023015"/>
    </source>
</evidence>
<keyword evidence="1" id="KW-0805">Transcription regulation</keyword>
<dbReference type="OrthoDB" id="9804742at2"/>
<dbReference type="InterPro" id="IPR001845">
    <property type="entry name" value="HTH_ArsR_DNA-bd_dom"/>
</dbReference>
<dbReference type="InterPro" id="IPR051011">
    <property type="entry name" value="Metal_resp_trans_reg"/>
</dbReference>
<dbReference type="GO" id="GO:0003677">
    <property type="term" value="F:DNA binding"/>
    <property type="evidence" value="ECO:0007669"/>
    <property type="project" value="UniProtKB-KW"/>
</dbReference>
<keyword evidence="2" id="KW-0238">DNA-binding</keyword>
<dbReference type="Gene3D" id="1.10.10.10">
    <property type="entry name" value="Winged helix-like DNA-binding domain superfamily/Winged helix DNA-binding domain"/>
    <property type="match status" value="1"/>
</dbReference>
<dbReference type="CDD" id="cd00090">
    <property type="entry name" value="HTH_ARSR"/>
    <property type="match status" value="1"/>
</dbReference>
<proteinExistence type="predicted"/>
<dbReference type="PROSITE" id="PS50987">
    <property type="entry name" value="HTH_ARSR_2"/>
    <property type="match status" value="1"/>
</dbReference>
<organism evidence="5 6">
    <name type="scientific">Cohaesibacter celericrescens</name>
    <dbReference type="NCBI Taxonomy" id="2067669"/>
    <lineage>
        <taxon>Bacteria</taxon>
        <taxon>Pseudomonadati</taxon>
        <taxon>Pseudomonadota</taxon>
        <taxon>Alphaproteobacteria</taxon>
        <taxon>Hyphomicrobiales</taxon>
        <taxon>Cohaesibacteraceae</taxon>
    </lineage>
</organism>
<dbReference type="PANTHER" id="PTHR43132:SF2">
    <property type="entry name" value="ARSENICAL RESISTANCE OPERON REPRESSOR ARSR-RELATED"/>
    <property type="match status" value="1"/>
</dbReference>
<dbReference type="SUPFAM" id="SSF46785">
    <property type="entry name" value="Winged helix' DNA-binding domain"/>
    <property type="match status" value="1"/>
</dbReference>
<evidence type="ECO:0000313" key="6">
    <source>
        <dbReference type="Proteomes" id="UP000234881"/>
    </source>
</evidence>
<gene>
    <name evidence="5" type="ORF">C0081_20850</name>
</gene>
<reference evidence="5 6" key="1">
    <citation type="submission" date="2018-01" db="EMBL/GenBank/DDBJ databases">
        <title>The draft genome sequence of Cohaesibacter sp. H1304.</title>
        <authorList>
            <person name="Wang N.-N."/>
            <person name="Du Z.-J."/>
        </authorList>
    </citation>
    <scope>NUCLEOTIDE SEQUENCE [LARGE SCALE GENOMIC DNA]</scope>
    <source>
        <strain evidence="5 6">H1304</strain>
    </source>
</reference>
<dbReference type="SMART" id="SM00418">
    <property type="entry name" value="HTH_ARSR"/>
    <property type="match status" value="1"/>
</dbReference>
<evidence type="ECO:0000259" key="4">
    <source>
        <dbReference type="PROSITE" id="PS50987"/>
    </source>
</evidence>
<evidence type="ECO:0000313" key="5">
    <source>
        <dbReference type="EMBL" id="PLW75266.1"/>
    </source>
</evidence>
<dbReference type="InterPro" id="IPR036390">
    <property type="entry name" value="WH_DNA-bd_sf"/>
</dbReference>
<dbReference type="EMBL" id="PKUQ01000054">
    <property type="protein sequence ID" value="PLW75266.1"/>
    <property type="molecule type" value="Genomic_DNA"/>
</dbReference>
<dbReference type="PRINTS" id="PR00778">
    <property type="entry name" value="HTHARSR"/>
</dbReference>
<keyword evidence="6" id="KW-1185">Reference proteome</keyword>